<feature type="compositionally biased region" description="Basic and acidic residues" evidence="1">
    <location>
        <begin position="133"/>
        <end position="145"/>
    </location>
</feature>
<comment type="caution">
    <text evidence="3">The sequence shown here is derived from an EMBL/GenBank/DDBJ whole genome shotgun (WGS) entry which is preliminary data.</text>
</comment>
<dbReference type="Gene3D" id="2.150.10.10">
    <property type="entry name" value="Serralysin-like metalloprotease, C-terminal"/>
    <property type="match status" value="1"/>
</dbReference>
<proteinExistence type="predicted"/>
<keyword evidence="2" id="KW-0732">Signal</keyword>
<sequence length="173" mass="17099">MRRYGVRALAAGAALTGALLAVAGPAHAATGVAVTGAGNTVLEITGSGVSDDITVSVAANGWLHVSNAADVVPAVAPCVAVNANEVECPPGAIARIRAATGNGDDTFRNRTALPSRVDMDHGKDIFLGGPAADEVRGGDGNDDLRGQGGNNDAADGGPGFDLCHAETEVACEA</sequence>
<feature type="signal peptide" evidence="2">
    <location>
        <begin position="1"/>
        <end position="28"/>
    </location>
</feature>
<accession>A0ABW1CUB5</accession>
<protein>
    <recommendedName>
        <fullName evidence="5">IPT/TIG domain-containing protein</fullName>
    </recommendedName>
</protein>
<dbReference type="Proteomes" id="UP001596058">
    <property type="component" value="Unassembled WGS sequence"/>
</dbReference>
<evidence type="ECO:0008006" key="5">
    <source>
        <dbReference type="Google" id="ProtNLM"/>
    </source>
</evidence>
<feature type="region of interest" description="Disordered" evidence="1">
    <location>
        <begin position="129"/>
        <end position="159"/>
    </location>
</feature>
<evidence type="ECO:0000256" key="1">
    <source>
        <dbReference type="SAM" id="MobiDB-lite"/>
    </source>
</evidence>
<name>A0ABW1CUB5_9ACTN</name>
<dbReference type="RefSeq" id="WP_379518343.1">
    <property type="nucleotide sequence ID" value="NZ_JBHSPA010000041.1"/>
</dbReference>
<gene>
    <name evidence="3" type="ORF">ACFPZ3_33690</name>
</gene>
<dbReference type="EMBL" id="JBHSPA010000041">
    <property type="protein sequence ID" value="MFC5828847.1"/>
    <property type="molecule type" value="Genomic_DNA"/>
</dbReference>
<evidence type="ECO:0000256" key="2">
    <source>
        <dbReference type="SAM" id="SignalP"/>
    </source>
</evidence>
<feature type="chain" id="PRO_5045457169" description="IPT/TIG domain-containing protein" evidence="2">
    <location>
        <begin position="29"/>
        <end position="173"/>
    </location>
</feature>
<reference evidence="4" key="1">
    <citation type="journal article" date="2019" name="Int. J. Syst. Evol. Microbiol.">
        <title>The Global Catalogue of Microorganisms (GCM) 10K type strain sequencing project: providing services to taxonomists for standard genome sequencing and annotation.</title>
        <authorList>
            <consortium name="The Broad Institute Genomics Platform"/>
            <consortium name="The Broad Institute Genome Sequencing Center for Infectious Disease"/>
            <person name="Wu L."/>
            <person name="Ma J."/>
        </authorList>
    </citation>
    <scope>NUCLEOTIDE SEQUENCE [LARGE SCALE GENOMIC DNA]</scope>
    <source>
        <strain evidence="4">CCUG 53903</strain>
    </source>
</reference>
<evidence type="ECO:0000313" key="4">
    <source>
        <dbReference type="Proteomes" id="UP001596058"/>
    </source>
</evidence>
<keyword evidence="4" id="KW-1185">Reference proteome</keyword>
<organism evidence="3 4">
    <name type="scientific">Nonomuraea insulae</name>
    <dbReference type="NCBI Taxonomy" id="1616787"/>
    <lineage>
        <taxon>Bacteria</taxon>
        <taxon>Bacillati</taxon>
        <taxon>Actinomycetota</taxon>
        <taxon>Actinomycetes</taxon>
        <taxon>Streptosporangiales</taxon>
        <taxon>Streptosporangiaceae</taxon>
        <taxon>Nonomuraea</taxon>
    </lineage>
</organism>
<evidence type="ECO:0000313" key="3">
    <source>
        <dbReference type="EMBL" id="MFC5828847.1"/>
    </source>
</evidence>
<dbReference type="SUPFAM" id="SSF51120">
    <property type="entry name" value="beta-Roll"/>
    <property type="match status" value="1"/>
</dbReference>
<dbReference type="InterPro" id="IPR011049">
    <property type="entry name" value="Serralysin-like_metalloprot_C"/>
</dbReference>